<proteinExistence type="predicted"/>
<name>A0ABP1W361_9ENTR</name>
<comment type="caution">
    <text evidence="2">The sequence shown here is derived from an EMBL/GenBank/DDBJ whole genome shotgun (WGS) entry which is preliminary data.</text>
</comment>
<dbReference type="Proteomes" id="UP000009342">
    <property type="component" value="Unassembled WGS sequence"/>
</dbReference>
<evidence type="ECO:0000313" key="3">
    <source>
        <dbReference type="Proteomes" id="UP000009342"/>
    </source>
</evidence>
<feature type="signal peptide" evidence="1">
    <location>
        <begin position="1"/>
        <end position="25"/>
    </location>
</feature>
<organism evidence="2 3">
    <name type="scientific">Cronobacter dublinensis 1210</name>
    <dbReference type="NCBI Taxonomy" id="1208656"/>
    <lineage>
        <taxon>Bacteria</taxon>
        <taxon>Pseudomonadati</taxon>
        <taxon>Pseudomonadota</taxon>
        <taxon>Gammaproteobacteria</taxon>
        <taxon>Enterobacterales</taxon>
        <taxon>Enterobacteriaceae</taxon>
        <taxon>Cronobacter</taxon>
    </lineage>
</organism>
<evidence type="ECO:0000256" key="1">
    <source>
        <dbReference type="SAM" id="SignalP"/>
    </source>
</evidence>
<evidence type="ECO:0000313" key="2">
    <source>
        <dbReference type="EMBL" id="CCJ79527.1"/>
    </source>
</evidence>
<keyword evidence="3" id="KW-1185">Reference proteome</keyword>
<dbReference type="EMBL" id="CAKZ01000012">
    <property type="protein sequence ID" value="CCJ79527.1"/>
    <property type="molecule type" value="Genomic_DNA"/>
</dbReference>
<sequence length="48" mass="5504">MVRFCFLACARWPGLRFLTPIPAVAARFLIPGTPLALPNYHRCRITQF</sequence>
<gene>
    <name evidence="2" type="ORF">BN134_231</name>
</gene>
<reference evidence="3" key="1">
    <citation type="journal article" date="2012" name="PLoS ONE">
        <title>Comparative analysis of genome sequences covering the seven cronobacter species.</title>
        <authorList>
            <person name="Joseph S."/>
            <person name="Desai P."/>
            <person name="Ji Y."/>
            <person name="Cummings C.A."/>
            <person name="Shih R."/>
            <person name="Degoricija L."/>
            <person name="Rico A."/>
            <person name="Brzoska P."/>
            <person name="Hamby S.E."/>
            <person name="Masood N."/>
            <person name="Hariri S."/>
            <person name="Sonbol H."/>
            <person name="Chuzhanova N."/>
            <person name="McClelland M."/>
            <person name="Furtado M.R."/>
            <person name="Forsythe S.J."/>
        </authorList>
    </citation>
    <scope>NUCLEOTIDE SEQUENCE [LARGE SCALE GENOMIC DNA]</scope>
    <source>
        <strain evidence="3">1210</strain>
    </source>
</reference>
<keyword evidence="1" id="KW-0732">Signal</keyword>
<accession>A0ABP1W361</accession>
<feature type="chain" id="PRO_5045711423" evidence="1">
    <location>
        <begin position="26"/>
        <end position="48"/>
    </location>
</feature>
<protein>
    <submittedName>
        <fullName evidence="2">Uncharacterized protein</fullName>
    </submittedName>
</protein>